<proteinExistence type="predicted"/>
<feature type="domain" description="SGNH hydrolase-type esterase" evidence="1">
    <location>
        <begin position="55"/>
        <end position="224"/>
    </location>
</feature>
<keyword evidence="2" id="KW-0378">Hydrolase</keyword>
<evidence type="ECO:0000313" key="3">
    <source>
        <dbReference type="Proteomes" id="UP000811844"/>
    </source>
</evidence>
<gene>
    <name evidence="2" type="ORF">G3R48_05475</name>
</gene>
<dbReference type="Gene3D" id="3.40.50.1110">
    <property type="entry name" value="SGNH hydrolase"/>
    <property type="match status" value="1"/>
</dbReference>
<dbReference type="SUPFAM" id="SSF52266">
    <property type="entry name" value="SGNH hydrolase"/>
    <property type="match status" value="1"/>
</dbReference>
<accession>A0ABS5I0A1</accession>
<name>A0ABS5I0A1_9GAMM</name>
<comment type="caution">
    <text evidence="2">The sequence shown here is derived from an EMBL/GenBank/DDBJ whole genome shotgun (WGS) entry which is preliminary data.</text>
</comment>
<dbReference type="Proteomes" id="UP000811844">
    <property type="component" value="Unassembled WGS sequence"/>
</dbReference>
<dbReference type="InterPro" id="IPR013830">
    <property type="entry name" value="SGNH_hydro"/>
</dbReference>
<evidence type="ECO:0000259" key="1">
    <source>
        <dbReference type="Pfam" id="PF13472"/>
    </source>
</evidence>
<keyword evidence="3" id="KW-1185">Reference proteome</keyword>
<protein>
    <submittedName>
        <fullName evidence="2">SGNH/GDSL hydrolase family protein</fullName>
    </submittedName>
</protein>
<dbReference type="PANTHER" id="PTHR30383">
    <property type="entry name" value="THIOESTERASE 1/PROTEASE 1/LYSOPHOSPHOLIPASE L1"/>
    <property type="match status" value="1"/>
</dbReference>
<dbReference type="GO" id="GO:0016787">
    <property type="term" value="F:hydrolase activity"/>
    <property type="evidence" value="ECO:0007669"/>
    <property type="project" value="UniProtKB-KW"/>
</dbReference>
<dbReference type="InterPro" id="IPR036514">
    <property type="entry name" value="SGNH_hydro_sf"/>
</dbReference>
<reference evidence="2 3" key="1">
    <citation type="submission" date="2020-02" db="EMBL/GenBank/DDBJ databases">
        <title>Shewanella WXL01 sp. nov., a marine bacterium isolated from green algae in Luhuitou Fringing Reef (Northern South China Sea).</title>
        <authorList>
            <person name="Wang X."/>
        </authorList>
    </citation>
    <scope>NUCLEOTIDE SEQUENCE [LARGE SCALE GENOMIC DNA]</scope>
    <source>
        <strain evidence="2 3">MCCC 1A01895</strain>
    </source>
</reference>
<dbReference type="RefSeq" id="WP_153662443.1">
    <property type="nucleotide sequence ID" value="NZ_JAAIKR010000003.1"/>
</dbReference>
<sequence>MDNALISFLVVLVLSPVFWLQGKYVRFVTTKLPEPTGKRVGRQGKGEVRTLLITGDSAAAGVGVAYQQHALSGQLVDELAQQLEVNWCLEAKNGDNSFDLLKRLQKITAFEVNYAVISIGVNDVTQQTTSQQWLENIEKIIVLLQNKFHTQHILFTKLPPVHAFPALPNPLRWWLGERAKKLNQLLQIKIAKYPAVEFVDIPFEFNLNMMAVDGFHPGSAAYKIWGKDMASRIMIIEQAAKTVA</sequence>
<organism evidence="2 3">
    <name type="scientific">Shewanella intestini</name>
    <dbReference type="NCBI Taxonomy" id="2017544"/>
    <lineage>
        <taxon>Bacteria</taxon>
        <taxon>Pseudomonadati</taxon>
        <taxon>Pseudomonadota</taxon>
        <taxon>Gammaproteobacteria</taxon>
        <taxon>Alteromonadales</taxon>
        <taxon>Shewanellaceae</taxon>
        <taxon>Shewanella</taxon>
    </lineage>
</organism>
<dbReference type="EMBL" id="JAAIKR010000003">
    <property type="protein sequence ID" value="MBR9727437.1"/>
    <property type="molecule type" value="Genomic_DNA"/>
</dbReference>
<dbReference type="CDD" id="cd01836">
    <property type="entry name" value="FeeA_FeeB_like"/>
    <property type="match status" value="1"/>
</dbReference>
<evidence type="ECO:0000313" key="2">
    <source>
        <dbReference type="EMBL" id="MBR9727437.1"/>
    </source>
</evidence>
<dbReference type="Pfam" id="PF13472">
    <property type="entry name" value="Lipase_GDSL_2"/>
    <property type="match status" value="1"/>
</dbReference>
<dbReference type="InterPro" id="IPR051532">
    <property type="entry name" value="Ester_Hydrolysis_Enzymes"/>
</dbReference>